<gene>
    <name evidence="2" type="ORF">NDU88_008351</name>
</gene>
<accession>A0AAV7QUA7</accession>
<dbReference type="AlphaFoldDB" id="A0AAV7QUA7"/>
<keyword evidence="3" id="KW-1185">Reference proteome</keyword>
<feature type="compositionally biased region" description="Polar residues" evidence="1">
    <location>
        <begin position="11"/>
        <end position="23"/>
    </location>
</feature>
<evidence type="ECO:0000313" key="2">
    <source>
        <dbReference type="EMBL" id="KAJ1142023.1"/>
    </source>
</evidence>
<feature type="region of interest" description="Disordered" evidence="1">
    <location>
        <begin position="1"/>
        <end position="23"/>
    </location>
</feature>
<sequence>MCQYGAHPASKNDTTASAPLQGTMQGASSKDIAYTDDKFHKLLAAIDTSGEQFDGKIDSLRRVGLSQEDSLKVTMMVSMLETTVQTLTAAAQLADLRLLSHQVQTRSLAFHLDDQEGRTKCNNGCLVGLLEHAKVGLSFGFS</sequence>
<name>A0AAV7QUA7_PLEWA</name>
<reference evidence="2" key="1">
    <citation type="journal article" date="2022" name="bioRxiv">
        <title>Sequencing and chromosome-scale assembly of the giantPleurodeles waltlgenome.</title>
        <authorList>
            <person name="Brown T."/>
            <person name="Elewa A."/>
            <person name="Iarovenko S."/>
            <person name="Subramanian E."/>
            <person name="Araus A.J."/>
            <person name="Petzold A."/>
            <person name="Susuki M."/>
            <person name="Suzuki K.-i.T."/>
            <person name="Hayashi T."/>
            <person name="Toyoda A."/>
            <person name="Oliveira C."/>
            <person name="Osipova E."/>
            <person name="Leigh N.D."/>
            <person name="Simon A."/>
            <person name="Yun M.H."/>
        </authorList>
    </citation>
    <scope>NUCLEOTIDE SEQUENCE</scope>
    <source>
        <strain evidence="2">20211129_DDA</strain>
        <tissue evidence="2">Liver</tissue>
    </source>
</reference>
<evidence type="ECO:0000313" key="3">
    <source>
        <dbReference type="Proteomes" id="UP001066276"/>
    </source>
</evidence>
<dbReference type="Proteomes" id="UP001066276">
    <property type="component" value="Chromosome 6"/>
</dbReference>
<dbReference type="EMBL" id="JANPWB010000010">
    <property type="protein sequence ID" value="KAJ1142023.1"/>
    <property type="molecule type" value="Genomic_DNA"/>
</dbReference>
<organism evidence="2 3">
    <name type="scientific">Pleurodeles waltl</name>
    <name type="common">Iberian ribbed newt</name>
    <dbReference type="NCBI Taxonomy" id="8319"/>
    <lineage>
        <taxon>Eukaryota</taxon>
        <taxon>Metazoa</taxon>
        <taxon>Chordata</taxon>
        <taxon>Craniata</taxon>
        <taxon>Vertebrata</taxon>
        <taxon>Euteleostomi</taxon>
        <taxon>Amphibia</taxon>
        <taxon>Batrachia</taxon>
        <taxon>Caudata</taxon>
        <taxon>Salamandroidea</taxon>
        <taxon>Salamandridae</taxon>
        <taxon>Pleurodelinae</taxon>
        <taxon>Pleurodeles</taxon>
    </lineage>
</organism>
<evidence type="ECO:0000256" key="1">
    <source>
        <dbReference type="SAM" id="MobiDB-lite"/>
    </source>
</evidence>
<comment type="caution">
    <text evidence="2">The sequence shown here is derived from an EMBL/GenBank/DDBJ whole genome shotgun (WGS) entry which is preliminary data.</text>
</comment>
<protein>
    <submittedName>
        <fullName evidence="2">Uncharacterized protein</fullName>
    </submittedName>
</protein>
<proteinExistence type="predicted"/>